<dbReference type="STRING" id="742725.HMPREF9450_00252"/>
<organism evidence="2 3">
    <name type="scientific">Alistipes indistinctus YIT 12060</name>
    <dbReference type="NCBI Taxonomy" id="742725"/>
    <lineage>
        <taxon>Bacteria</taxon>
        <taxon>Pseudomonadati</taxon>
        <taxon>Bacteroidota</taxon>
        <taxon>Bacteroidia</taxon>
        <taxon>Bacteroidales</taxon>
        <taxon>Rikenellaceae</taxon>
        <taxon>Alistipes</taxon>
    </lineage>
</organism>
<sequence>MNSQDFVRFGEMKMFMHHIYEYKKGVRDLILCTMCRTCAELVTERLRRQQIEYLAQDIDGQRVNLYFGKRACLDAVRMFIDKPLNRLTPEEDFMLGTMLGYDIPMQCERFCNRKRTLAAG</sequence>
<proteinExistence type="predicted"/>
<dbReference type="GeneID" id="92816673"/>
<comment type="caution">
    <text evidence="2">The sequence shown here is derived from an EMBL/GenBank/DDBJ whole genome shotgun (WGS) entry which is preliminary data.</text>
</comment>
<protein>
    <recommendedName>
        <fullName evidence="1">DUF2023 domain-containing protein</fullName>
    </recommendedName>
</protein>
<dbReference type="SUPFAM" id="SSF160448">
    <property type="entry name" value="PG1857-like"/>
    <property type="match status" value="1"/>
</dbReference>
<name>G5H5P2_9BACT</name>
<keyword evidence="3" id="KW-1185">Reference proteome</keyword>
<accession>G5H5P2</accession>
<evidence type="ECO:0000313" key="3">
    <source>
        <dbReference type="Proteomes" id="UP000006008"/>
    </source>
</evidence>
<dbReference type="InterPro" id="IPR036780">
    <property type="entry name" value="PG1857-like_sf"/>
</dbReference>
<dbReference type="Pfam" id="PF09633">
    <property type="entry name" value="DUF2023"/>
    <property type="match status" value="1"/>
</dbReference>
<dbReference type="RefSeq" id="WP_009133058.1">
    <property type="nucleotide sequence ID" value="NZ_CP102250.1"/>
</dbReference>
<reference evidence="2 3" key="1">
    <citation type="submission" date="2011-08" db="EMBL/GenBank/DDBJ databases">
        <title>The Genome Sequence of Alistipes indistinctus YIT 12060.</title>
        <authorList>
            <consortium name="The Broad Institute Genome Sequencing Platform"/>
            <person name="Earl A."/>
            <person name="Ward D."/>
            <person name="Feldgarden M."/>
            <person name="Gevers D."/>
            <person name="Morotomi M."/>
            <person name="Young S.K."/>
            <person name="Zeng Q."/>
            <person name="Gargeya S."/>
            <person name="Fitzgerald M."/>
            <person name="Haas B."/>
            <person name="Abouelleil A."/>
            <person name="Alvarado L."/>
            <person name="Arachchi H.M."/>
            <person name="Berlin A."/>
            <person name="Brown A."/>
            <person name="Chapman S.B."/>
            <person name="Chen Z."/>
            <person name="Dunbar C."/>
            <person name="Freedman E."/>
            <person name="Gearin G."/>
            <person name="Gellesch M."/>
            <person name="Goldberg J."/>
            <person name="Griggs A."/>
            <person name="Gujja S."/>
            <person name="Heiman D."/>
            <person name="Howarth C."/>
            <person name="Larson L."/>
            <person name="Lui A."/>
            <person name="MacDonald P.J.P."/>
            <person name="Montmayeur A."/>
            <person name="Murphy C."/>
            <person name="Neiman D."/>
            <person name="Pearson M."/>
            <person name="Priest M."/>
            <person name="Roberts A."/>
            <person name="Saif S."/>
            <person name="Shea T."/>
            <person name="Shenoy N."/>
            <person name="Sisk P."/>
            <person name="Stolte C."/>
            <person name="Sykes S."/>
            <person name="Wortman J."/>
            <person name="Nusbaum C."/>
            <person name="Birren B."/>
        </authorList>
    </citation>
    <scope>NUCLEOTIDE SEQUENCE [LARGE SCALE GENOMIC DNA]</scope>
    <source>
        <strain evidence="2 3">YIT 12060</strain>
    </source>
</reference>
<gene>
    <name evidence="2" type="ORF">HMPREF9450_00252</name>
</gene>
<dbReference type="EMBL" id="ADLD01000003">
    <property type="protein sequence ID" value="EHB93481.1"/>
    <property type="molecule type" value="Genomic_DNA"/>
</dbReference>
<dbReference type="Proteomes" id="UP000006008">
    <property type="component" value="Unassembled WGS sequence"/>
</dbReference>
<dbReference type="eggNOG" id="ENOG5032RXB">
    <property type="taxonomic scope" value="Bacteria"/>
</dbReference>
<dbReference type="PATRIC" id="fig|742725.3.peg.288"/>
<feature type="domain" description="DUF2023" evidence="1">
    <location>
        <begin position="13"/>
        <end position="113"/>
    </location>
</feature>
<dbReference type="AlphaFoldDB" id="G5H5P2"/>
<dbReference type="InterPro" id="IPR018594">
    <property type="entry name" value="DUF2023"/>
</dbReference>
<evidence type="ECO:0000313" key="2">
    <source>
        <dbReference type="EMBL" id="EHB93481.1"/>
    </source>
</evidence>
<dbReference type="OrthoDB" id="8138867at2"/>
<dbReference type="Gene3D" id="3.30.2190.10">
    <property type="entry name" value="PG1857-like"/>
    <property type="match status" value="1"/>
</dbReference>
<evidence type="ECO:0000259" key="1">
    <source>
        <dbReference type="Pfam" id="PF09633"/>
    </source>
</evidence>
<dbReference type="HOGENOM" id="CLU_145389_0_0_10"/>